<accession>A0A443ST60</accession>
<keyword evidence="6" id="KW-0508">mRNA splicing</keyword>
<evidence type="ECO:0000259" key="10">
    <source>
        <dbReference type="Pfam" id="PF20981"/>
    </source>
</evidence>
<protein>
    <recommendedName>
        <fullName evidence="3">Protein AAR2 homolog</fullName>
    </recommendedName>
    <alternativeName>
        <fullName evidence="7">AAR2 splicing factor homolog</fullName>
    </alternativeName>
</protein>
<dbReference type="OrthoDB" id="201752at2759"/>
<evidence type="ECO:0000256" key="3">
    <source>
        <dbReference type="ARBA" id="ARBA00016372"/>
    </source>
</evidence>
<proteinExistence type="inferred from homology"/>
<comment type="caution">
    <text evidence="11">The sequence shown here is derived from an EMBL/GenBank/DDBJ whole genome shotgun (WGS) entry which is preliminary data.</text>
</comment>
<evidence type="ECO:0000256" key="6">
    <source>
        <dbReference type="ARBA" id="ARBA00023187"/>
    </source>
</evidence>
<dbReference type="FunFam" id="2.60.34.20:FF:000001">
    <property type="entry name" value="protein AAR2 homolog"/>
    <property type="match status" value="1"/>
</dbReference>
<dbReference type="Proteomes" id="UP000288716">
    <property type="component" value="Unassembled WGS sequence"/>
</dbReference>
<keyword evidence="5" id="KW-0747">Spliceosome</keyword>
<name>A0A443ST60_9ACAR</name>
<evidence type="ECO:0000256" key="7">
    <source>
        <dbReference type="ARBA" id="ARBA00030625"/>
    </source>
</evidence>
<dbReference type="InterPro" id="IPR033648">
    <property type="entry name" value="AAR2_C"/>
</dbReference>
<gene>
    <name evidence="11" type="ORF">B4U80_10886</name>
</gene>
<feature type="domain" description="AAR2 C-terminal" evidence="9">
    <location>
        <begin position="194"/>
        <end position="349"/>
    </location>
</feature>
<dbReference type="Pfam" id="PF20981">
    <property type="entry name" value="AAR2_1st"/>
    <property type="match status" value="1"/>
</dbReference>
<dbReference type="CDD" id="cd13777">
    <property type="entry name" value="Aar2_N"/>
    <property type="match status" value="1"/>
</dbReference>
<dbReference type="AlphaFoldDB" id="A0A443ST60"/>
<dbReference type="GO" id="GO:0000244">
    <property type="term" value="P:spliceosomal tri-snRNP complex assembly"/>
    <property type="evidence" value="ECO:0007669"/>
    <property type="project" value="TreeGrafter"/>
</dbReference>
<dbReference type="Gene3D" id="2.60.34.20">
    <property type="match status" value="1"/>
</dbReference>
<comment type="function">
    <text evidence="1">Component of the U5 snRNP complex that is required for spliceosome assembly and for pre-mRNA splicing.</text>
</comment>
<evidence type="ECO:0000256" key="1">
    <source>
        <dbReference type="ARBA" id="ARBA00003708"/>
    </source>
</evidence>
<organism evidence="11 12">
    <name type="scientific">Leptotrombidium deliense</name>
    <dbReference type="NCBI Taxonomy" id="299467"/>
    <lineage>
        <taxon>Eukaryota</taxon>
        <taxon>Metazoa</taxon>
        <taxon>Ecdysozoa</taxon>
        <taxon>Arthropoda</taxon>
        <taxon>Chelicerata</taxon>
        <taxon>Arachnida</taxon>
        <taxon>Acari</taxon>
        <taxon>Acariformes</taxon>
        <taxon>Trombidiformes</taxon>
        <taxon>Prostigmata</taxon>
        <taxon>Anystina</taxon>
        <taxon>Parasitengona</taxon>
        <taxon>Trombiculoidea</taxon>
        <taxon>Trombiculidae</taxon>
        <taxon>Leptotrombidium</taxon>
    </lineage>
</organism>
<keyword evidence="4" id="KW-0507">mRNA processing</keyword>
<dbReference type="Pfam" id="PF05282">
    <property type="entry name" value="AAR2"/>
    <property type="match status" value="1"/>
</dbReference>
<dbReference type="PANTHER" id="PTHR12689:SF4">
    <property type="entry name" value="PROTEIN AAR2 HOMOLOG"/>
    <property type="match status" value="1"/>
</dbReference>
<dbReference type="Gene3D" id="1.25.40.550">
    <property type="entry name" value="Aar2, C-terminal domain-like"/>
    <property type="match status" value="1"/>
</dbReference>
<dbReference type="InterPro" id="IPR038514">
    <property type="entry name" value="AAR2_C_sf"/>
</dbReference>
<dbReference type="EMBL" id="NCKV01000406">
    <property type="protein sequence ID" value="RWS30706.1"/>
    <property type="molecule type" value="Genomic_DNA"/>
</dbReference>
<dbReference type="VEuPathDB" id="VectorBase:LDEU001335"/>
<evidence type="ECO:0000256" key="4">
    <source>
        <dbReference type="ARBA" id="ARBA00022664"/>
    </source>
</evidence>
<evidence type="ECO:0000313" key="12">
    <source>
        <dbReference type="Proteomes" id="UP000288716"/>
    </source>
</evidence>
<dbReference type="InterPro" id="IPR007946">
    <property type="entry name" value="AAR2"/>
</dbReference>
<dbReference type="PANTHER" id="PTHR12689">
    <property type="entry name" value="A1 CISTRON SPLICING FACTOR AAR2-RELATED"/>
    <property type="match status" value="1"/>
</dbReference>
<evidence type="ECO:0000313" key="11">
    <source>
        <dbReference type="EMBL" id="RWS30706.1"/>
    </source>
</evidence>
<reference evidence="11 12" key="1">
    <citation type="journal article" date="2018" name="Gigascience">
        <title>Genomes of trombidid mites reveal novel predicted allergens and laterally-transferred genes associated with secondary metabolism.</title>
        <authorList>
            <person name="Dong X."/>
            <person name="Chaisiri K."/>
            <person name="Xia D."/>
            <person name="Armstrong S.D."/>
            <person name="Fang Y."/>
            <person name="Donnelly M.J."/>
            <person name="Kadowaki T."/>
            <person name="McGarry J.W."/>
            <person name="Darby A.C."/>
            <person name="Makepeace B.L."/>
        </authorList>
    </citation>
    <scope>NUCLEOTIDE SEQUENCE [LARGE SCALE GENOMIC DNA]</scope>
    <source>
        <strain evidence="11">UoL-UT</strain>
    </source>
</reference>
<feature type="domain" description="AAR2 N-terminal" evidence="10">
    <location>
        <begin position="12"/>
        <end position="144"/>
    </location>
</feature>
<evidence type="ECO:0000256" key="5">
    <source>
        <dbReference type="ARBA" id="ARBA00022728"/>
    </source>
</evidence>
<evidence type="ECO:0000259" key="9">
    <source>
        <dbReference type="Pfam" id="PF05282"/>
    </source>
</evidence>
<evidence type="ECO:0000256" key="8">
    <source>
        <dbReference type="ARBA" id="ARBA00047009"/>
    </source>
</evidence>
<comment type="similarity">
    <text evidence="2">Belongs to the AAR2 family.</text>
</comment>
<dbReference type="FunFam" id="1.25.40.550:FF:000001">
    <property type="entry name" value="AAR2 splicing factor homolog"/>
    <property type="match status" value="1"/>
</dbReference>
<sequence length="365" mass="42071">MDDESRQTSNDGATFVLLDFPVGSEFGIDFNVYRVAENFRGVKTIPCGPHFIYYSTVSTHDSTVGPRSGFFYNFTSGEFVVKKWNKFNEDIDDREVKEEEIERLRLNLHDTLDRCLAPYPFENYKKWIGLTDYISKQVLTALNPVCGKINSVSELIPEQYPTSNEVATSSLSVSSNPEELLPKIERDPNSAIRFLEIPKHKHPFGATASEITKHNIDSTFILEQIMSQSSDTNYVLGELQFAFIAFVVGQVFDAFERWKLLLRTFCTSDAAIGKYANMYKNLIRVLYFQLQEVPTDLFVDIVEKDNFLTVNLYDFFSNVQSNESIDHTLRTRVDRFKRYVTNKFKWNFDEEPEDEAPVVVTDDNS</sequence>
<dbReference type="STRING" id="299467.A0A443ST60"/>
<evidence type="ECO:0000256" key="2">
    <source>
        <dbReference type="ARBA" id="ARBA00006281"/>
    </source>
</evidence>
<dbReference type="InterPro" id="IPR033647">
    <property type="entry name" value="Aar2_N"/>
</dbReference>
<dbReference type="CDD" id="cd13778">
    <property type="entry name" value="Aar2_C"/>
    <property type="match status" value="1"/>
</dbReference>
<dbReference type="InterPro" id="IPR038516">
    <property type="entry name" value="AAR2_N_sf"/>
</dbReference>
<keyword evidence="12" id="KW-1185">Reference proteome</keyword>
<dbReference type="GO" id="GO:0005681">
    <property type="term" value="C:spliceosomal complex"/>
    <property type="evidence" value="ECO:0007669"/>
    <property type="project" value="UniProtKB-KW"/>
</dbReference>
<comment type="subunit">
    <text evidence="8">Interacts with PRPF8 (via RNase H homology domain). Component of a U5 snRNP complex that contains PRPF8.</text>
</comment>